<dbReference type="PANTHER" id="PTHR34295">
    <property type="entry name" value="BIOTIN TRANSPORTER BIOY"/>
    <property type="match status" value="1"/>
</dbReference>
<keyword evidence="3" id="KW-1133">Transmembrane helix</keyword>
<feature type="transmembrane region" description="Helical" evidence="3">
    <location>
        <begin position="94"/>
        <end position="113"/>
    </location>
</feature>
<accession>A0ABQ0BF52</accession>
<protein>
    <recommendedName>
        <fullName evidence="2">Biotin transporter</fullName>
    </recommendedName>
</protein>
<dbReference type="Pfam" id="PF02632">
    <property type="entry name" value="BioY"/>
    <property type="match status" value="1"/>
</dbReference>
<comment type="similarity">
    <text evidence="1 2">Belongs to the BioY family.</text>
</comment>
<keyword evidence="3" id="KW-0812">Transmembrane</keyword>
<evidence type="ECO:0000313" key="5">
    <source>
        <dbReference type="Proteomes" id="UP001600943"/>
    </source>
</evidence>
<sequence>MNNTKEIKSKLKTIDLVYIALGAVLIAVCSWISIPTTIPFTMQTFAVFFVLSVLGGKRGTVAIIVYVMLGAIGIPVFAQFTSGIGILLGNTGGYIVGFIFMGLAYWLIVRLLGKKLWVEIFAMVVGIVVLYSFGTVWFMIVYTQTNEAVGFVMVLAWCVIPFIIPDLIKLGLAITLAQRLAPVLKLQ</sequence>
<evidence type="ECO:0000313" key="4">
    <source>
        <dbReference type="EMBL" id="GAA6410084.1"/>
    </source>
</evidence>
<name>A0ABQ0BF52_9FIRM</name>
<evidence type="ECO:0000256" key="3">
    <source>
        <dbReference type="SAM" id="Phobius"/>
    </source>
</evidence>
<gene>
    <name evidence="4" type="ORF">K040078D81_42010</name>
</gene>
<keyword evidence="2 3" id="KW-0472">Membrane</keyword>
<keyword evidence="2" id="KW-0813">Transport</keyword>
<keyword evidence="5" id="KW-1185">Reference proteome</keyword>
<evidence type="ECO:0000256" key="1">
    <source>
        <dbReference type="ARBA" id="ARBA00010692"/>
    </source>
</evidence>
<feature type="transmembrane region" description="Helical" evidence="3">
    <location>
        <begin position="148"/>
        <end position="168"/>
    </location>
</feature>
<reference evidence="4 5" key="1">
    <citation type="submission" date="2024-04" db="EMBL/GenBank/DDBJ databases">
        <title>Defined microbial consortia suppress multidrug-resistant proinflammatory Enterobacteriaceae via ecological control.</title>
        <authorList>
            <person name="Furuichi M."/>
            <person name="Kawaguchi T."/>
            <person name="Pust M."/>
            <person name="Yasuma K."/>
            <person name="Plichta D."/>
            <person name="Hasegawa N."/>
            <person name="Ohya T."/>
            <person name="Bhattarai S."/>
            <person name="Sasajima S."/>
            <person name="Aoto Y."/>
            <person name="Tuganbaev T."/>
            <person name="Yaginuma M."/>
            <person name="Ueda M."/>
            <person name="Okahashi N."/>
            <person name="Amafuji K."/>
            <person name="Kiridooshi Y."/>
            <person name="Sugita K."/>
            <person name="Strazar M."/>
            <person name="Skelly A."/>
            <person name="Suda W."/>
            <person name="Hattori M."/>
            <person name="Nakamoto N."/>
            <person name="Caballero S."/>
            <person name="Norman J."/>
            <person name="Olle B."/>
            <person name="Tanoue T."/>
            <person name="Arita M."/>
            <person name="Bucci V."/>
            <person name="Atarashi K."/>
            <person name="Xavier R."/>
            <person name="Honda K."/>
        </authorList>
    </citation>
    <scope>NUCLEOTIDE SEQUENCE [LARGE SCALE GENOMIC DNA]</scope>
    <source>
        <strain evidence="5">k04-0078-D8-1</strain>
    </source>
</reference>
<keyword evidence="2" id="KW-1003">Cell membrane</keyword>
<dbReference type="RefSeq" id="WP_390408271.1">
    <property type="nucleotide sequence ID" value="NZ_BAABYW010000001.1"/>
</dbReference>
<evidence type="ECO:0000256" key="2">
    <source>
        <dbReference type="PIRNR" id="PIRNR016661"/>
    </source>
</evidence>
<feature type="transmembrane region" description="Helical" evidence="3">
    <location>
        <begin position="63"/>
        <end position="88"/>
    </location>
</feature>
<comment type="subcellular location">
    <subcellularLocation>
        <location evidence="2">Cell membrane</location>
        <topology evidence="2">Multi-pass membrane protein</topology>
    </subcellularLocation>
</comment>
<dbReference type="Gene3D" id="1.10.1760.20">
    <property type="match status" value="1"/>
</dbReference>
<proteinExistence type="inferred from homology"/>
<dbReference type="InterPro" id="IPR003784">
    <property type="entry name" value="BioY"/>
</dbReference>
<organism evidence="4 5">
    <name type="scientific">Blautia hominis</name>
    <dbReference type="NCBI Taxonomy" id="2025493"/>
    <lineage>
        <taxon>Bacteria</taxon>
        <taxon>Bacillati</taxon>
        <taxon>Bacillota</taxon>
        <taxon>Clostridia</taxon>
        <taxon>Lachnospirales</taxon>
        <taxon>Lachnospiraceae</taxon>
        <taxon>Blautia</taxon>
    </lineage>
</organism>
<comment type="caution">
    <text evidence="4">The sequence shown here is derived from an EMBL/GenBank/DDBJ whole genome shotgun (WGS) entry which is preliminary data.</text>
</comment>
<dbReference type="PIRSF" id="PIRSF016661">
    <property type="entry name" value="BioY"/>
    <property type="match status" value="1"/>
</dbReference>
<dbReference type="Proteomes" id="UP001600943">
    <property type="component" value="Unassembled WGS sequence"/>
</dbReference>
<feature type="transmembrane region" description="Helical" evidence="3">
    <location>
        <begin position="120"/>
        <end position="142"/>
    </location>
</feature>
<feature type="transmembrane region" description="Helical" evidence="3">
    <location>
        <begin position="16"/>
        <end position="34"/>
    </location>
</feature>
<dbReference type="EMBL" id="BAABYW010000001">
    <property type="protein sequence ID" value="GAA6410084.1"/>
    <property type="molecule type" value="Genomic_DNA"/>
</dbReference>
<dbReference type="PANTHER" id="PTHR34295:SF1">
    <property type="entry name" value="BIOTIN TRANSPORTER BIOY"/>
    <property type="match status" value="1"/>
</dbReference>